<keyword evidence="2" id="KW-1185">Reference proteome</keyword>
<gene>
    <name evidence="1" type="ORF">PQG83_09140</name>
</gene>
<proteinExistence type="predicted"/>
<dbReference type="RefSeq" id="WP_312748692.1">
    <property type="nucleotide sequence ID" value="NZ_CP116968.1"/>
</dbReference>
<organism evidence="1 2">
    <name type="scientific">Candidatus Nitrospira neomarina</name>
    <dbReference type="NCBI Taxonomy" id="3020899"/>
    <lineage>
        <taxon>Bacteria</taxon>
        <taxon>Pseudomonadati</taxon>
        <taxon>Nitrospirota</taxon>
        <taxon>Nitrospiria</taxon>
        <taxon>Nitrospirales</taxon>
        <taxon>Nitrospiraceae</taxon>
        <taxon>Nitrospira</taxon>
    </lineage>
</organism>
<evidence type="ECO:0008006" key="3">
    <source>
        <dbReference type="Google" id="ProtNLM"/>
    </source>
</evidence>
<protein>
    <recommendedName>
        <fullName evidence="3">Lipoprotein</fullName>
    </recommendedName>
</protein>
<evidence type="ECO:0000313" key="1">
    <source>
        <dbReference type="EMBL" id="WNM63903.1"/>
    </source>
</evidence>
<evidence type="ECO:0000313" key="2">
    <source>
        <dbReference type="Proteomes" id="UP001302494"/>
    </source>
</evidence>
<dbReference type="KEGG" id="nneo:PQG83_09140"/>
<dbReference type="Proteomes" id="UP001302494">
    <property type="component" value="Chromosome"/>
</dbReference>
<reference evidence="1 2" key="1">
    <citation type="submission" date="2023-01" db="EMBL/GenBank/DDBJ databases">
        <title>Cultivation and genomic characterization of new, ubiquitous marine nitrite-oxidizing bacteria from the Nitrospirales.</title>
        <authorList>
            <person name="Mueller A.J."/>
            <person name="Daebeler A."/>
            <person name="Herbold C.W."/>
            <person name="Kirkegaard R.H."/>
            <person name="Daims H."/>
        </authorList>
    </citation>
    <scope>NUCLEOTIDE SEQUENCE [LARGE SCALE GENOMIC DNA]</scope>
    <source>
        <strain evidence="1 2">DK</strain>
    </source>
</reference>
<sequence>MRNSTNISWNKKFLMGWISSMSLGLIMGCSHPPVVKPLAENSPKGGEHEAVAYCRAKTTLSMQETLDLINQSRETFGDAGREAGSMSDLVTKADNNTGAQAGESVGKVIGLVGALGALYQSGQSEDQRFQACLYEKGYLVTDS</sequence>
<dbReference type="EMBL" id="CP116968">
    <property type="protein sequence ID" value="WNM63903.1"/>
    <property type="molecule type" value="Genomic_DNA"/>
</dbReference>
<name>A0AA96GRE0_9BACT</name>
<accession>A0AA96GRE0</accession>
<dbReference type="PROSITE" id="PS51257">
    <property type="entry name" value="PROKAR_LIPOPROTEIN"/>
    <property type="match status" value="1"/>
</dbReference>
<dbReference type="AlphaFoldDB" id="A0AA96GRE0"/>